<dbReference type="RefSeq" id="WP_135434677.1">
    <property type="nucleotide sequence ID" value="NZ_SRLA01000002.1"/>
</dbReference>
<dbReference type="AlphaFoldDB" id="A0A4Z0PA37"/>
<protein>
    <submittedName>
        <fullName evidence="1">Uncharacterized protein</fullName>
    </submittedName>
</protein>
<name>A0A4Z0PA37_9BACT</name>
<proteinExistence type="predicted"/>
<dbReference type="OrthoDB" id="9813282at2"/>
<keyword evidence="2" id="KW-1185">Reference proteome</keyword>
<gene>
    <name evidence="1" type="ORF">EU556_13865</name>
</gene>
<dbReference type="Proteomes" id="UP000298337">
    <property type="component" value="Unassembled WGS sequence"/>
</dbReference>
<reference evidence="1 2" key="1">
    <citation type="submission" date="2019-04" db="EMBL/GenBank/DDBJ databases">
        <authorList>
            <person name="Feng G."/>
            <person name="Zhang J."/>
            <person name="Zhu H."/>
        </authorList>
    </citation>
    <scope>NUCLEOTIDE SEQUENCE [LARGE SCALE GENOMIC DNA]</scope>
    <source>
        <strain evidence="1 2">92R-1</strain>
    </source>
</reference>
<evidence type="ECO:0000313" key="2">
    <source>
        <dbReference type="Proteomes" id="UP000298337"/>
    </source>
</evidence>
<evidence type="ECO:0000313" key="1">
    <source>
        <dbReference type="EMBL" id="TGE08768.1"/>
    </source>
</evidence>
<dbReference type="EMBL" id="SRLA01000002">
    <property type="protein sequence ID" value="TGE08768.1"/>
    <property type="molecule type" value="Genomic_DNA"/>
</dbReference>
<sequence>MLTPPYPGPSTITDAAGRPVGPNTWFYFHRWPYPAKLGPDTTGLSSCFLWRLEETKSGKYMLVAYGENKRLRFTHKRSRELISFCPSVHMLLQDYPLEWSRWLASGVGVYLTDSGLDIMLHTQLKQGRGSTTLDWRGMRKPYTREEISWWLMETLYVALHYRKAVKTEDREGEEMVRQAVLKFIKTMERREAAGRPSIPPKRERSA</sequence>
<accession>A0A4Z0PA37</accession>
<comment type="caution">
    <text evidence="1">The sequence shown here is derived from an EMBL/GenBank/DDBJ whole genome shotgun (WGS) entry which is preliminary data.</text>
</comment>
<organism evidence="1 2">
    <name type="scientific">Hymenobacter fodinae</name>
    <dbReference type="NCBI Taxonomy" id="2510796"/>
    <lineage>
        <taxon>Bacteria</taxon>
        <taxon>Pseudomonadati</taxon>
        <taxon>Bacteroidota</taxon>
        <taxon>Cytophagia</taxon>
        <taxon>Cytophagales</taxon>
        <taxon>Hymenobacteraceae</taxon>
        <taxon>Hymenobacter</taxon>
    </lineage>
</organism>